<proteinExistence type="predicted"/>
<evidence type="ECO:0000256" key="1">
    <source>
        <dbReference type="SAM" id="Phobius"/>
    </source>
</evidence>
<evidence type="ECO:0000313" key="2">
    <source>
        <dbReference type="EMBL" id="CAH0992632.1"/>
    </source>
</evidence>
<evidence type="ECO:0000313" key="3">
    <source>
        <dbReference type="Proteomes" id="UP000838100"/>
    </source>
</evidence>
<comment type="caution">
    <text evidence="2">The sequence shown here is derived from an EMBL/GenBank/DDBJ whole genome shotgun (WGS) entry which is preliminary data.</text>
</comment>
<feature type="transmembrane region" description="Helical" evidence="1">
    <location>
        <begin position="98"/>
        <end position="119"/>
    </location>
</feature>
<feature type="transmembrane region" description="Helical" evidence="1">
    <location>
        <begin position="50"/>
        <end position="67"/>
    </location>
</feature>
<dbReference type="InterPro" id="IPR007360">
    <property type="entry name" value="SirB"/>
</dbReference>
<evidence type="ECO:0008006" key="4">
    <source>
        <dbReference type="Google" id="ProtNLM"/>
    </source>
</evidence>
<organism evidence="2 3">
    <name type="scientific">Sinobacterium norvegicum</name>
    <dbReference type="NCBI Taxonomy" id="1641715"/>
    <lineage>
        <taxon>Bacteria</taxon>
        <taxon>Pseudomonadati</taxon>
        <taxon>Pseudomonadota</taxon>
        <taxon>Gammaproteobacteria</taxon>
        <taxon>Cellvibrionales</taxon>
        <taxon>Spongiibacteraceae</taxon>
        <taxon>Sinobacterium</taxon>
    </lineage>
</organism>
<dbReference type="PANTHER" id="PTHR39594">
    <property type="entry name" value="PROTEIN YCHQ"/>
    <property type="match status" value="1"/>
</dbReference>
<dbReference type="PANTHER" id="PTHR39594:SF1">
    <property type="entry name" value="PROTEIN YCHQ"/>
    <property type="match status" value="1"/>
</dbReference>
<dbReference type="Pfam" id="PF04247">
    <property type="entry name" value="SirB"/>
    <property type="match status" value="1"/>
</dbReference>
<gene>
    <name evidence="2" type="ORF">SIN8267_02765</name>
</gene>
<accession>A0ABM9AIN2</accession>
<dbReference type="PIRSF" id="PIRSF005610">
    <property type="entry name" value="SirB"/>
    <property type="match status" value="1"/>
</dbReference>
<dbReference type="RefSeq" id="WP_290368511.1">
    <property type="nucleotide sequence ID" value="NZ_CAKLPX010000003.1"/>
</dbReference>
<reference evidence="2" key="1">
    <citation type="submission" date="2021-12" db="EMBL/GenBank/DDBJ databases">
        <authorList>
            <person name="Rodrigo-Torres L."/>
            <person name="Arahal R. D."/>
            <person name="Lucena T."/>
        </authorList>
    </citation>
    <scope>NUCLEOTIDE SEQUENCE</scope>
    <source>
        <strain evidence="2">CECT 8267</strain>
    </source>
</reference>
<keyword evidence="1" id="KW-1133">Transmembrane helix</keyword>
<keyword evidence="1" id="KW-0812">Transmembrane</keyword>
<dbReference type="EMBL" id="CAKLPX010000003">
    <property type="protein sequence ID" value="CAH0992632.1"/>
    <property type="molecule type" value="Genomic_DNA"/>
</dbReference>
<name>A0ABM9AIN2_9GAMM</name>
<sequence length="127" mass="13768">MYAIAKHLHMTLAIVSILFFIGRGMLVAIKGQEALNRKWLKITPHIVDTFLLLAAVVLMTTLSIYPFGEVSWLTAKVLALICYIALGVIALKAGRPNSVRVIAFLLAVVAFGYMLAVAITKSPSLGL</sequence>
<feature type="transmembrane region" description="Helical" evidence="1">
    <location>
        <begin position="12"/>
        <end position="29"/>
    </location>
</feature>
<protein>
    <recommendedName>
        <fullName evidence="4">Invasion protein</fullName>
    </recommendedName>
</protein>
<dbReference type="Proteomes" id="UP000838100">
    <property type="component" value="Unassembled WGS sequence"/>
</dbReference>
<feature type="transmembrane region" description="Helical" evidence="1">
    <location>
        <begin position="73"/>
        <end position="91"/>
    </location>
</feature>
<keyword evidence="1" id="KW-0472">Membrane</keyword>
<keyword evidence="3" id="KW-1185">Reference proteome</keyword>